<protein>
    <submittedName>
        <fullName evidence="3">Putative membrane protein YccC</fullName>
    </submittedName>
</protein>
<accession>A0A839ECC7</accession>
<feature type="compositionally biased region" description="Acidic residues" evidence="1">
    <location>
        <begin position="81"/>
        <end position="90"/>
    </location>
</feature>
<dbReference type="RefSeq" id="WP_182491634.1">
    <property type="nucleotide sequence ID" value="NZ_BAAAOV010000008.1"/>
</dbReference>
<proteinExistence type="predicted"/>
<keyword evidence="2" id="KW-1133">Transmembrane helix</keyword>
<feature type="region of interest" description="Disordered" evidence="1">
    <location>
        <begin position="73"/>
        <end position="100"/>
    </location>
</feature>
<keyword evidence="2" id="KW-0812">Transmembrane</keyword>
<dbReference type="EMBL" id="JACGWX010000008">
    <property type="protein sequence ID" value="MBA8848856.1"/>
    <property type="molecule type" value="Genomic_DNA"/>
</dbReference>
<evidence type="ECO:0000313" key="4">
    <source>
        <dbReference type="Proteomes" id="UP000585905"/>
    </source>
</evidence>
<feature type="compositionally biased region" description="Basic and acidic residues" evidence="1">
    <location>
        <begin position="91"/>
        <end position="100"/>
    </location>
</feature>
<evidence type="ECO:0000256" key="1">
    <source>
        <dbReference type="SAM" id="MobiDB-lite"/>
    </source>
</evidence>
<evidence type="ECO:0000256" key="2">
    <source>
        <dbReference type="SAM" id="Phobius"/>
    </source>
</evidence>
<dbReference type="Pfam" id="PF14012">
    <property type="entry name" value="DUF4229"/>
    <property type="match status" value="1"/>
</dbReference>
<dbReference type="InterPro" id="IPR025323">
    <property type="entry name" value="DUF4229"/>
</dbReference>
<comment type="caution">
    <text evidence="3">The sequence shown here is derived from an EMBL/GenBank/DDBJ whole genome shotgun (WGS) entry which is preliminary data.</text>
</comment>
<dbReference type="Proteomes" id="UP000585905">
    <property type="component" value="Unassembled WGS sequence"/>
</dbReference>
<keyword evidence="4" id="KW-1185">Reference proteome</keyword>
<reference evidence="3 4" key="1">
    <citation type="submission" date="2020-07" db="EMBL/GenBank/DDBJ databases">
        <title>Sequencing the genomes of 1000 actinobacteria strains.</title>
        <authorList>
            <person name="Klenk H.-P."/>
        </authorList>
    </citation>
    <scope>NUCLEOTIDE SEQUENCE [LARGE SCALE GENOMIC DNA]</scope>
    <source>
        <strain evidence="3 4">DSM 19663</strain>
    </source>
</reference>
<organism evidence="3 4">
    <name type="scientific">Microcella alkalica</name>
    <dbReference type="NCBI Taxonomy" id="355930"/>
    <lineage>
        <taxon>Bacteria</taxon>
        <taxon>Bacillati</taxon>
        <taxon>Actinomycetota</taxon>
        <taxon>Actinomycetes</taxon>
        <taxon>Micrococcales</taxon>
        <taxon>Microbacteriaceae</taxon>
        <taxon>Microcella</taxon>
    </lineage>
</organism>
<dbReference type="AlphaFoldDB" id="A0A839ECC7"/>
<gene>
    <name evidence="3" type="ORF">FHX53_002470</name>
</gene>
<sequence>MNPWIQYSLVRIGIFGAAFAVLFLVLPAPLESIGVVGFAVVAIAAVIAAVVALTVSYIFFGRLRDAVAADLAERRGKPVDDPDAAAEDAASETRSREQDR</sequence>
<evidence type="ECO:0000313" key="3">
    <source>
        <dbReference type="EMBL" id="MBA8848856.1"/>
    </source>
</evidence>
<feature type="transmembrane region" description="Helical" evidence="2">
    <location>
        <begin position="36"/>
        <end position="60"/>
    </location>
</feature>
<feature type="transmembrane region" description="Helical" evidence="2">
    <location>
        <begin position="12"/>
        <end position="30"/>
    </location>
</feature>
<keyword evidence="2" id="KW-0472">Membrane</keyword>
<name>A0A839ECC7_9MICO</name>